<accession>A0ABX1VW44</accession>
<evidence type="ECO:0000256" key="6">
    <source>
        <dbReference type="ARBA" id="ARBA00022485"/>
    </source>
</evidence>
<keyword evidence="11 17" id="KW-0408">Iron</keyword>
<feature type="binding site" evidence="17">
    <location>
        <position position="31"/>
    </location>
    <ligand>
        <name>[4Fe-4S] cluster</name>
        <dbReference type="ChEBI" id="CHEBI:49883"/>
    </ligand>
</feature>
<evidence type="ECO:0000256" key="13">
    <source>
        <dbReference type="ARBA" id="ARBA00023157"/>
    </source>
</evidence>
<dbReference type="PANTHER" id="PTHR36701">
    <property type="entry name" value="EPOXYQUEUOSINE REDUCTASE QUEH"/>
    <property type="match status" value="1"/>
</dbReference>
<evidence type="ECO:0000256" key="7">
    <source>
        <dbReference type="ARBA" id="ARBA00022694"/>
    </source>
</evidence>
<feature type="binding site" evidence="17">
    <location>
        <position position="32"/>
    </location>
    <ligand>
        <name>[4Fe-4S] cluster</name>
        <dbReference type="ChEBI" id="CHEBI:49883"/>
    </ligand>
</feature>
<evidence type="ECO:0000256" key="11">
    <source>
        <dbReference type="ARBA" id="ARBA00023004"/>
    </source>
</evidence>
<evidence type="ECO:0000256" key="4">
    <source>
        <dbReference type="ARBA" id="ARBA00012622"/>
    </source>
</evidence>
<keyword evidence="7 17" id="KW-0819">tRNA processing</keyword>
<keyword evidence="13 17" id="KW-1015">Disulfide bond</keyword>
<organism evidence="18 19">
    <name type="scientific">Lacrimispora defluvii</name>
    <dbReference type="NCBI Taxonomy" id="2719233"/>
    <lineage>
        <taxon>Bacteria</taxon>
        <taxon>Bacillati</taxon>
        <taxon>Bacillota</taxon>
        <taxon>Clostridia</taxon>
        <taxon>Lachnospirales</taxon>
        <taxon>Lachnospiraceae</taxon>
        <taxon>Lacrimispora</taxon>
    </lineage>
</organism>
<evidence type="ECO:0000313" key="18">
    <source>
        <dbReference type="EMBL" id="NNJ32319.1"/>
    </source>
</evidence>
<gene>
    <name evidence="17" type="primary">queH</name>
    <name evidence="18" type="ORF">G9470_21375</name>
</gene>
<evidence type="ECO:0000256" key="14">
    <source>
        <dbReference type="ARBA" id="ARBA00023284"/>
    </source>
</evidence>
<evidence type="ECO:0000256" key="8">
    <source>
        <dbReference type="ARBA" id="ARBA00022723"/>
    </source>
</evidence>
<keyword evidence="19" id="KW-1185">Reference proteome</keyword>
<feature type="disulfide bond" description="Redox-active" evidence="17">
    <location>
        <begin position="195"/>
        <end position="197"/>
    </location>
</feature>
<evidence type="ECO:0000256" key="17">
    <source>
        <dbReference type="HAMAP-Rule" id="MF_02089"/>
    </source>
</evidence>
<evidence type="ECO:0000256" key="5">
    <source>
        <dbReference type="ARBA" id="ARBA00016895"/>
    </source>
</evidence>
<evidence type="ECO:0000256" key="1">
    <source>
        <dbReference type="ARBA" id="ARBA00002268"/>
    </source>
</evidence>
<name>A0ABX1VW44_9FIRM</name>
<dbReference type="EMBL" id="JAAOXG010000056">
    <property type="protein sequence ID" value="NNJ32319.1"/>
    <property type="molecule type" value="Genomic_DNA"/>
</dbReference>
<dbReference type="PANTHER" id="PTHR36701:SF1">
    <property type="entry name" value="EPOXYQUEUOSINE REDUCTASE QUEH"/>
    <property type="match status" value="1"/>
</dbReference>
<keyword evidence="14 17" id="KW-0676">Redox-active center</keyword>
<comment type="function">
    <text evidence="1 17">Catalyzes the conversion of epoxyqueuosine (oQ) to queuosine (Q), which is a hypermodified base found in the wobble positions of tRNA(Asp), tRNA(Asn), tRNA(His) and tRNA(Tyr).</text>
</comment>
<reference evidence="18 19" key="1">
    <citation type="submission" date="2020-03" db="EMBL/GenBank/DDBJ databases">
        <title>Genome Sequence of industrial isolate, B5A.</title>
        <authorList>
            <person name="Sharma S."/>
            <person name="Patil P.B."/>
            <person name="Korpole S."/>
        </authorList>
    </citation>
    <scope>NUCLEOTIDE SEQUENCE [LARGE SCALE GENOMIC DNA]</scope>
    <source>
        <strain evidence="18 19">PI-S10-B5A</strain>
    </source>
</reference>
<feature type="binding site" evidence="17">
    <location>
        <position position="116"/>
    </location>
    <ligand>
        <name>[4Fe-4S] cluster</name>
        <dbReference type="ChEBI" id="CHEBI:49883"/>
    </ligand>
</feature>
<dbReference type="Proteomes" id="UP000539052">
    <property type="component" value="Unassembled WGS sequence"/>
</dbReference>
<protein>
    <recommendedName>
        <fullName evidence="5 17">Epoxyqueuosine reductase QueH</fullName>
        <ecNumber evidence="4 17">1.17.99.6</ecNumber>
    </recommendedName>
    <alternativeName>
        <fullName evidence="15 17">Queuosine biosynthesis protein QueH</fullName>
    </alternativeName>
</protein>
<keyword evidence="12 17" id="KW-0411">Iron-sulfur</keyword>
<feature type="binding site" evidence="17">
    <location>
        <position position="113"/>
    </location>
    <ligand>
        <name>[4Fe-4S] cluster</name>
        <dbReference type="ChEBI" id="CHEBI:49883"/>
    </ligand>
</feature>
<sequence length="211" mass="24979">MNPRNYQKELDQIIEEIKVQNKVPKLLIHSCCAPCSSYVLEYLSQYFEITVYFYNPNIYPPLEYIRRVEEQDRLIQEMNFVHPVTLQTGAYEPQEFYRIVEGLEKEPEGGLRCFRCYELRLQEAAKIAQAGRFDYFTTTLSISPLKNADKLNEIGEKLGREYRVAYLPSDFKKKNGYKRSVELSKEHDLYRQDYCGCVFSQRERQTKESSC</sequence>
<evidence type="ECO:0000256" key="10">
    <source>
        <dbReference type="ARBA" id="ARBA00023002"/>
    </source>
</evidence>
<dbReference type="EC" id="1.17.99.6" evidence="4 17"/>
<comment type="pathway">
    <text evidence="2 17">tRNA modification; tRNA-queuosine biosynthesis.</text>
</comment>
<evidence type="ECO:0000256" key="2">
    <source>
        <dbReference type="ARBA" id="ARBA00004691"/>
    </source>
</evidence>
<comment type="catalytic activity">
    <reaction evidence="16 17">
        <text>epoxyqueuosine(34) in tRNA + AH2 = queuosine(34) in tRNA + A + H2O</text>
        <dbReference type="Rhea" id="RHEA:32159"/>
        <dbReference type="Rhea" id="RHEA-COMP:18571"/>
        <dbReference type="Rhea" id="RHEA-COMP:18582"/>
        <dbReference type="ChEBI" id="CHEBI:13193"/>
        <dbReference type="ChEBI" id="CHEBI:15377"/>
        <dbReference type="ChEBI" id="CHEBI:17499"/>
        <dbReference type="ChEBI" id="CHEBI:194431"/>
        <dbReference type="ChEBI" id="CHEBI:194443"/>
        <dbReference type="EC" id="1.17.99.6"/>
    </reaction>
</comment>
<dbReference type="HAMAP" id="MF_02089">
    <property type="entry name" value="QueH"/>
    <property type="match status" value="1"/>
</dbReference>
<proteinExistence type="inferred from homology"/>
<keyword evidence="10 17" id="KW-0560">Oxidoreductase</keyword>
<dbReference type="Pfam" id="PF02677">
    <property type="entry name" value="QueH"/>
    <property type="match status" value="1"/>
</dbReference>
<evidence type="ECO:0000256" key="3">
    <source>
        <dbReference type="ARBA" id="ARBA00008207"/>
    </source>
</evidence>
<keyword evidence="6 17" id="KW-0004">4Fe-4S</keyword>
<evidence type="ECO:0000256" key="9">
    <source>
        <dbReference type="ARBA" id="ARBA00022785"/>
    </source>
</evidence>
<comment type="similarity">
    <text evidence="3 17">Belongs to the QueH family.</text>
</comment>
<evidence type="ECO:0000313" key="19">
    <source>
        <dbReference type="Proteomes" id="UP000539052"/>
    </source>
</evidence>
<keyword evidence="9 17" id="KW-0671">Queuosine biosynthesis</keyword>
<dbReference type="InterPro" id="IPR003828">
    <property type="entry name" value="QueH"/>
</dbReference>
<evidence type="ECO:0000256" key="12">
    <source>
        <dbReference type="ARBA" id="ARBA00023014"/>
    </source>
</evidence>
<evidence type="ECO:0000256" key="16">
    <source>
        <dbReference type="ARBA" id="ARBA00047415"/>
    </source>
</evidence>
<keyword evidence="8 17" id="KW-0479">Metal-binding</keyword>
<dbReference type="RefSeq" id="WP_170823400.1">
    <property type="nucleotide sequence ID" value="NZ_JAAOXG010000056.1"/>
</dbReference>
<evidence type="ECO:0000256" key="15">
    <source>
        <dbReference type="ARBA" id="ARBA00031446"/>
    </source>
</evidence>
<comment type="caution">
    <text evidence="18">The sequence shown here is derived from an EMBL/GenBank/DDBJ whole genome shotgun (WGS) entry which is preliminary data.</text>
</comment>